<dbReference type="Proteomes" id="UP001281147">
    <property type="component" value="Unassembled WGS sequence"/>
</dbReference>
<gene>
    <name evidence="1" type="ORF">LTR37_006920</name>
</gene>
<proteinExistence type="predicted"/>
<name>A0ACC3NES9_9PEZI</name>
<evidence type="ECO:0000313" key="1">
    <source>
        <dbReference type="EMBL" id="KAK3715695.1"/>
    </source>
</evidence>
<dbReference type="EMBL" id="JAUTXU010000047">
    <property type="protein sequence ID" value="KAK3715695.1"/>
    <property type="molecule type" value="Genomic_DNA"/>
</dbReference>
<protein>
    <submittedName>
        <fullName evidence="1">Uncharacterized protein</fullName>
    </submittedName>
</protein>
<organism evidence="1 2">
    <name type="scientific">Vermiconidia calcicola</name>
    <dbReference type="NCBI Taxonomy" id="1690605"/>
    <lineage>
        <taxon>Eukaryota</taxon>
        <taxon>Fungi</taxon>
        <taxon>Dikarya</taxon>
        <taxon>Ascomycota</taxon>
        <taxon>Pezizomycotina</taxon>
        <taxon>Dothideomycetes</taxon>
        <taxon>Dothideomycetidae</taxon>
        <taxon>Mycosphaerellales</taxon>
        <taxon>Extremaceae</taxon>
        <taxon>Vermiconidia</taxon>
    </lineage>
</organism>
<keyword evidence="2" id="KW-1185">Reference proteome</keyword>
<evidence type="ECO:0000313" key="2">
    <source>
        <dbReference type="Proteomes" id="UP001281147"/>
    </source>
</evidence>
<reference evidence="1" key="1">
    <citation type="submission" date="2023-07" db="EMBL/GenBank/DDBJ databases">
        <title>Black Yeasts Isolated from many extreme environments.</title>
        <authorList>
            <person name="Coleine C."/>
            <person name="Stajich J.E."/>
            <person name="Selbmann L."/>
        </authorList>
    </citation>
    <scope>NUCLEOTIDE SEQUENCE</scope>
    <source>
        <strain evidence="1">CCFEE 5714</strain>
    </source>
</reference>
<comment type="caution">
    <text evidence="1">The sequence shown here is derived from an EMBL/GenBank/DDBJ whole genome shotgun (WGS) entry which is preliminary data.</text>
</comment>
<sequence length="495" mass="56349">MASEKERSGEPNTYDVVIVGAGISGVNFAYRLQERNPNLSFVILEGRHEIGGTWSLFKYPGIRSDSDLYTFGFPWRPWKEQSSIAEGKLIIDYMKESAEMYGIDKKILFNHHVNSANYSSEHRGWTFDVTANKSENKALHSRFFLMCTGYYDYDEPLQTAIPGIETFKGKVVRPQFWPEDLDYSDKNIVVIGSGATAVTLVPSLAKTASHVTMLQRSPSYLLSTPSEDGLEKAIRKYCSERWQHKLLRWKWLVIPFLLVNFSYYFPRMAKKMFDSATKPQLPPSIAHDPHFTPAYYPFEQRVCFCPDADFYKSLRTGKSSIQTGIIETITSDTIKLTSGEELHPDMIVQATGLKLRIAGGMKISVNGEPYNIPEKFVWKGVMMEDLPNCAFVIGYVDASWTLGADATAQLVCRMLKQMEKEGVVEVVPRTTENERLTFKEMPLLRLTSTYISKGKSIMPKAADRGQWRARSFYFKDILMAWFGDIKSGTEWVRGV</sequence>
<accession>A0ACC3NES9</accession>